<protein>
    <recommendedName>
        <fullName evidence="2">Glycosyltransferase subfamily 4-like N-terminal domain-containing protein</fullName>
    </recommendedName>
</protein>
<evidence type="ECO:0000259" key="2">
    <source>
        <dbReference type="Pfam" id="PF13439"/>
    </source>
</evidence>
<evidence type="ECO:0000256" key="1">
    <source>
        <dbReference type="ARBA" id="ARBA00022679"/>
    </source>
</evidence>
<sequence length="383" mass="42143">MKIAAFGHYPIHRPLHGGQRRVAAIAAQARAADHVFRYVPVYSTRGYPDGSPDERKTAVSEALLARMHDPQRREDLHLAQTLAGDPLVERLLDDLRRFAPDAVQFEHPWLYPLFAEALACDPALRGAKLIYSAHNVEADLIDPRWRAEALALERDLVTRADLVIAVSTEDARVFDGWRDYGKRPCIVAPNGCWPPDLSAAPAAPLEGAFALVVGSAHPPNATGYWESFGEIPGFLSPGSRLAIAGGMNDLITGDDRFQRYQRMNAEFVATLGAVDEEVLSALLHHAKVICLPITEGGGTNLKTAEALMWRKPVVAMRPALRGYEEAEAMSGVYVADDPKQFRTLLRDAMTGTLVSRRTVAETARYGWPAQLAPMITRYESVLT</sequence>
<organism evidence="3 4">
    <name type="scientific">Thioclava marina</name>
    <dbReference type="NCBI Taxonomy" id="1915077"/>
    <lineage>
        <taxon>Bacteria</taxon>
        <taxon>Pseudomonadati</taxon>
        <taxon>Pseudomonadota</taxon>
        <taxon>Alphaproteobacteria</taxon>
        <taxon>Rhodobacterales</taxon>
        <taxon>Paracoccaceae</taxon>
        <taxon>Thioclava</taxon>
    </lineage>
</organism>
<keyword evidence="4" id="KW-1185">Reference proteome</keyword>
<name>A0ABX3MLU0_9RHOB</name>
<reference evidence="3 4" key="1">
    <citation type="submission" date="2016-11" db="EMBL/GenBank/DDBJ databases">
        <title>A multilocus sequence analysis scheme for characterization of bacteria in the genus Thioclava.</title>
        <authorList>
            <person name="Liu Y."/>
            <person name="Shao Z."/>
        </authorList>
    </citation>
    <scope>NUCLEOTIDE SEQUENCE [LARGE SCALE GENOMIC DNA]</scope>
    <source>
        <strain evidence="3 4">11.10-0-13</strain>
    </source>
</reference>
<dbReference type="RefSeq" id="WP_078573156.1">
    <property type="nucleotide sequence ID" value="NZ_MPZS01000001.1"/>
</dbReference>
<dbReference type="InterPro" id="IPR028098">
    <property type="entry name" value="Glyco_trans_4-like_N"/>
</dbReference>
<keyword evidence="1" id="KW-0808">Transferase</keyword>
<dbReference type="Gene3D" id="3.40.50.2000">
    <property type="entry name" value="Glycogen Phosphorylase B"/>
    <property type="match status" value="2"/>
</dbReference>
<evidence type="ECO:0000313" key="4">
    <source>
        <dbReference type="Proteomes" id="UP000242224"/>
    </source>
</evidence>
<dbReference type="SUPFAM" id="SSF53756">
    <property type="entry name" value="UDP-Glycosyltransferase/glycogen phosphorylase"/>
    <property type="match status" value="1"/>
</dbReference>
<gene>
    <name evidence="3" type="ORF">BMG00_01270</name>
</gene>
<accession>A0ABX3MLU0</accession>
<dbReference type="Pfam" id="PF13439">
    <property type="entry name" value="Glyco_transf_4"/>
    <property type="match status" value="1"/>
</dbReference>
<feature type="domain" description="Glycosyltransferase subfamily 4-like N-terminal" evidence="2">
    <location>
        <begin position="17"/>
        <end position="191"/>
    </location>
</feature>
<comment type="caution">
    <text evidence="3">The sequence shown here is derived from an EMBL/GenBank/DDBJ whole genome shotgun (WGS) entry which is preliminary data.</text>
</comment>
<evidence type="ECO:0000313" key="3">
    <source>
        <dbReference type="EMBL" id="OOY12516.1"/>
    </source>
</evidence>
<dbReference type="EMBL" id="MPZS01000001">
    <property type="protein sequence ID" value="OOY12516.1"/>
    <property type="molecule type" value="Genomic_DNA"/>
</dbReference>
<proteinExistence type="predicted"/>
<dbReference type="PANTHER" id="PTHR46401">
    <property type="entry name" value="GLYCOSYLTRANSFERASE WBBK-RELATED"/>
    <property type="match status" value="1"/>
</dbReference>
<dbReference type="Proteomes" id="UP000242224">
    <property type="component" value="Unassembled WGS sequence"/>
</dbReference>
<dbReference type="Pfam" id="PF13692">
    <property type="entry name" value="Glyco_trans_1_4"/>
    <property type="match status" value="1"/>
</dbReference>
<dbReference type="PANTHER" id="PTHR46401:SF2">
    <property type="entry name" value="GLYCOSYLTRANSFERASE WBBK-RELATED"/>
    <property type="match status" value="1"/>
</dbReference>